<evidence type="ECO:0000313" key="2">
    <source>
        <dbReference type="Proteomes" id="UP000004478"/>
    </source>
</evidence>
<protein>
    <submittedName>
        <fullName evidence="1">Uncharacterized protein</fullName>
    </submittedName>
</protein>
<organism evidence="1 2">
    <name type="scientific">Cecembia lonarensis (strain CCUG 58316 / KCTC 22772 / LW9)</name>
    <dbReference type="NCBI Taxonomy" id="1225176"/>
    <lineage>
        <taxon>Bacteria</taxon>
        <taxon>Pseudomonadati</taxon>
        <taxon>Bacteroidota</taxon>
        <taxon>Cytophagia</taxon>
        <taxon>Cytophagales</taxon>
        <taxon>Cyclobacteriaceae</taxon>
        <taxon>Cecembia</taxon>
    </lineage>
</organism>
<gene>
    <name evidence="1" type="ORF">B879_02949</name>
</gene>
<dbReference type="EMBL" id="AMGM01000053">
    <property type="protein sequence ID" value="EKB48424.1"/>
    <property type="molecule type" value="Genomic_DNA"/>
</dbReference>
<evidence type="ECO:0000313" key="1">
    <source>
        <dbReference type="EMBL" id="EKB48424.1"/>
    </source>
</evidence>
<accession>K1LWA1</accession>
<sequence>MSPQQLTFEFSEIKTPRKGIEALDFFNHLSCLIQLLPELGGPCS</sequence>
<dbReference type="Proteomes" id="UP000004478">
    <property type="component" value="Unassembled WGS sequence"/>
</dbReference>
<proteinExistence type="predicted"/>
<dbReference type="AlphaFoldDB" id="K1LWA1"/>
<reference evidence="1 2" key="1">
    <citation type="journal article" date="2012" name="J. Bacteriol.">
        <title>Draft Genome Sequence of Cecembia lonarensis Strain LW9T, Isolated from Lonar Lake, a Haloalkaline Lake in India.</title>
        <authorList>
            <person name="Shivaji S."/>
            <person name="Ara S."/>
            <person name="Singh A."/>
            <person name="Pinnaka A.K."/>
        </authorList>
    </citation>
    <scope>NUCLEOTIDE SEQUENCE [LARGE SCALE GENOMIC DNA]</scope>
    <source>
        <strain evidence="1 2">LW9</strain>
    </source>
</reference>
<keyword evidence="2" id="KW-1185">Reference proteome</keyword>
<comment type="caution">
    <text evidence="1">The sequence shown here is derived from an EMBL/GenBank/DDBJ whole genome shotgun (WGS) entry which is preliminary data.</text>
</comment>
<name>K1LWA1_CECL9</name>